<dbReference type="RefSeq" id="WP_145660582.1">
    <property type="nucleotide sequence ID" value="NZ_VITK01000003.1"/>
</dbReference>
<keyword evidence="1" id="KW-0808">Transferase</keyword>
<dbReference type="EMBL" id="VITK01000003">
    <property type="protein sequence ID" value="TWB01489.1"/>
    <property type="molecule type" value="Genomic_DNA"/>
</dbReference>
<dbReference type="STRING" id="1803665.GCA_001641335_00371"/>
<dbReference type="OrthoDB" id="869379at2"/>
<keyword evidence="1" id="KW-0012">Acyltransferase</keyword>
<dbReference type="Pfam" id="PF02450">
    <property type="entry name" value="LCAT"/>
    <property type="match status" value="1"/>
</dbReference>
<evidence type="ECO:0000313" key="1">
    <source>
        <dbReference type="EMBL" id="TWB01489.1"/>
    </source>
</evidence>
<reference evidence="1 2" key="1">
    <citation type="submission" date="2019-06" db="EMBL/GenBank/DDBJ databases">
        <title>Genomic Encyclopedia of Type Strains, Phase IV (KMG-V): Genome sequencing to study the core and pangenomes of soil and plant-associated prokaryotes.</title>
        <authorList>
            <person name="Whitman W."/>
        </authorList>
    </citation>
    <scope>NUCLEOTIDE SEQUENCE [LARGE SCALE GENOMIC DNA]</scope>
    <source>
        <strain evidence="1 2">BR 510</strain>
    </source>
</reference>
<dbReference type="InterPro" id="IPR029058">
    <property type="entry name" value="AB_hydrolase_fold"/>
</dbReference>
<protein>
    <submittedName>
        <fullName evidence="1">Lecithin:cholesterol acyltransferase</fullName>
    </submittedName>
</protein>
<name>A0A560DWL0_9BRAD</name>
<proteinExistence type="predicted"/>
<comment type="caution">
    <text evidence="1">The sequence shown here is derived from an EMBL/GenBank/DDBJ whole genome shotgun (WGS) entry which is preliminary data.</text>
</comment>
<dbReference type="Proteomes" id="UP000319949">
    <property type="component" value="Unassembled WGS sequence"/>
</dbReference>
<dbReference type="AlphaFoldDB" id="A0A560DWL0"/>
<dbReference type="PANTHER" id="PTHR11440">
    <property type="entry name" value="LECITHIN-CHOLESTEROL ACYLTRANSFERASE-RELATED"/>
    <property type="match status" value="1"/>
</dbReference>
<dbReference type="InterPro" id="IPR003386">
    <property type="entry name" value="LACT/PDAT_acylTrfase"/>
</dbReference>
<gene>
    <name evidence="1" type="ORF">FBZ96_103263</name>
</gene>
<organism evidence="1 2">
    <name type="scientific">Bradyrhizobium stylosanthis</name>
    <dbReference type="NCBI Taxonomy" id="1803665"/>
    <lineage>
        <taxon>Bacteria</taxon>
        <taxon>Pseudomonadati</taxon>
        <taxon>Pseudomonadota</taxon>
        <taxon>Alphaproteobacteria</taxon>
        <taxon>Hyphomicrobiales</taxon>
        <taxon>Nitrobacteraceae</taxon>
        <taxon>Bradyrhizobium</taxon>
    </lineage>
</organism>
<accession>A0A560DWL0</accession>
<evidence type="ECO:0000313" key="2">
    <source>
        <dbReference type="Proteomes" id="UP000319949"/>
    </source>
</evidence>
<dbReference type="SUPFAM" id="SSF53474">
    <property type="entry name" value="alpha/beta-Hydrolases"/>
    <property type="match status" value="1"/>
</dbReference>
<keyword evidence="2" id="KW-1185">Reference proteome</keyword>
<dbReference type="GO" id="GO:0008374">
    <property type="term" value="F:O-acyltransferase activity"/>
    <property type="evidence" value="ECO:0007669"/>
    <property type="project" value="InterPro"/>
</dbReference>
<dbReference type="Gene3D" id="3.40.50.1820">
    <property type="entry name" value="alpha/beta hydrolase"/>
    <property type="match status" value="1"/>
</dbReference>
<sequence>MTKVLLFVPGLLGSELSDGEGMVWPGSLLNGIVGFDEERFQRLLQPNLVVGEVIGKVGYVVDIYAQWLKAFSRLRDRKNRQAMFSARDKTLYTAPYDWRIDLTKSAEERLAPRIRQIHADWNGKAEIHIVAHSMGGLVTRYYLQSGKFTNEPGFAAIRSLTTFGTPHNGAPVALAGALGLHAADFLNADQSQRLANDPRYTALYQTFPLQHEPIIWKREVEGGLGPISLSDRAFAVNKLKLSAATLDLAKAFRDAIDIATKPIPAHVRTFLMVGTRFSTITHFVWNGGIVDKIETESAGDGTVSLQGAFLPGQQIQFTDKSHVSLIAAEEARFAFQELFGADGLLAAEDERFDITVQDVIVPVQAPFEVLIQSSSPATSLQGELSWERAVQSPGKAELDESDFKPFAPPPAKPIRYSGPPMGVTVLRLTAPTLTGIYRLVLKVTGQPDAKSMPFMVRPS</sequence>
<dbReference type="GO" id="GO:0006629">
    <property type="term" value="P:lipid metabolic process"/>
    <property type="evidence" value="ECO:0007669"/>
    <property type="project" value="InterPro"/>
</dbReference>